<keyword evidence="1" id="KW-1185">Reference proteome</keyword>
<organism evidence="1 2">
    <name type="scientific">Gossypium hirsutum</name>
    <name type="common">Upland cotton</name>
    <name type="synonym">Gossypium mexicanum</name>
    <dbReference type="NCBI Taxonomy" id="3635"/>
    <lineage>
        <taxon>Eukaryota</taxon>
        <taxon>Viridiplantae</taxon>
        <taxon>Streptophyta</taxon>
        <taxon>Embryophyta</taxon>
        <taxon>Tracheophyta</taxon>
        <taxon>Spermatophyta</taxon>
        <taxon>Magnoliopsida</taxon>
        <taxon>eudicotyledons</taxon>
        <taxon>Gunneridae</taxon>
        <taxon>Pentapetalae</taxon>
        <taxon>rosids</taxon>
        <taxon>malvids</taxon>
        <taxon>Malvales</taxon>
        <taxon>Malvaceae</taxon>
        <taxon>Malvoideae</taxon>
        <taxon>Gossypium</taxon>
    </lineage>
</organism>
<reference evidence="2" key="2">
    <citation type="submission" date="2025-08" db="UniProtKB">
        <authorList>
            <consortium name="RefSeq"/>
        </authorList>
    </citation>
    <scope>IDENTIFICATION</scope>
</reference>
<dbReference type="RefSeq" id="XP_016700120.1">
    <property type="nucleotide sequence ID" value="XM_016844631.1"/>
</dbReference>
<name>A0A1U8KC99_GOSHI</name>
<gene>
    <name evidence="2" type="primary">LOC107915473</name>
</gene>
<dbReference type="PANTHER" id="PTHR33067:SF39">
    <property type="entry name" value="TRANSCRIPTION FACTOR INTERACTOR AND REGULATOR CCHC(ZN) FAMILY"/>
    <property type="match status" value="1"/>
</dbReference>
<dbReference type="KEGG" id="ghi:107915473"/>
<dbReference type="InterPro" id="IPR021109">
    <property type="entry name" value="Peptidase_aspartic_dom_sf"/>
</dbReference>
<evidence type="ECO:0000313" key="1">
    <source>
        <dbReference type="Proteomes" id="UP000818029"/>
    </source>
</evidence>
<sequence>MKDLLSKKKKLTDIEIIALTEGCSAMLTNKLPPKLKDPGNFTMPCSIGNHYLGKPLCDLGASISLMPLSTFKNLEIGHMKSTTVTLQLADRSLAQPEGKIKDVLVHVDKFIFLADFINLTASQKRRFP</sequence>
<dbReference type="AlphaFoldDB" id="A0A1U8KC99"/>
<dbReference type="Proteomes" id="UP000818029">
    <property type="component" value="Chromosome D10"/>
</dbReference>
<evidence type="ECO:0000313" key="2">
    <source>
        <dbReference type="RefSeq" id="XP_016700120.1"/>
    </source>
</evidence>
<accession>A0A1U8KC99</accession>
<dbReference type="CDD" id="cd00303">
    <property type="entry name" value="retropepsin_like"/>
    <property type="match status" value="1"/>
</dbReference>
<dbReference type="GeneID" id="107915473"/>
<reference evidence="1" key="1">
    <citation type="journal article" date="2020" name="Nat. Genet.">
        <title>Genomic diversifications of five Gossypium allopolyploid species and their impact on cotton improvement.</title>
        <authorList>
            <person name="Chen Z.J."/>
            <person name="Sreedasyam A."/>
            <person name="Ando A."/>
            <person name="Song Q."/>
            <person name="De Santiago L.M."/>
            <person name="Hulse-Kemp A.M."/>
            <person name="Ding M."/>
            <person name="Ye W."/>
            <person name="Kirkbride R.C."/>
            <person name="Jenkins J."/>
            <person name="Plott C."/>
            <person name="Lovell J."/>
            <person name="Lin Y.M."/>
            <person name="Vaughn R."/>
            <person name="Liu B."/>
            <person name="Simpson S."/>
            <person name="Scheffler B.E."/>
            <person name="Wen L."/>
            <person name="Saski C.A."/>
            <person name="Grover C.E."/>
            <person name="Hu G."/>
            <person name="Conover J.L."/>
            <person name="Carlson J.W."/>
            <person name="Shu S."/>
            <person name="Boston L.B."/>
            <person name="Williams M."/>
            <person name="Peterson D.G."/>
            <person name="McGee K."/>
            <person name="Jones D.C."/>
            <person name="Wendel J.F."/>
            <person name="Stelly D.M."/>
            <person name="Grimwood J."/>
            <person name="Schmutz J."/>
        </authorList>
    </citation>
    <scope>NUCLEOTIDE SEQUENCE [LARGE SCALE GENOMIC DNA]</scope>
    <source>
        <strain evidence="1">cv. TM-1</strain>
    </source>
</reference>
<dbReference type="PaxDb" id="3635-A0A1U8KC99"/>
<protein>
    <recommendedName>
        <fullName evidence="3">Aspartic peptidase DDI1-type domain-containing protein</fullName>
    </recommendedName>
</protein>
<dbReference type="PANTHER" id="PTHR33067">
    <property type="entry name" value="RNA-DIRECTED DNA POLYMERASE-RELATED"/>
    <property type="match status" value="1"/>
</dbReference>
<dbReference type="Gene3D" id="2.40.70.10">
    <property type="entry name" value="Acid Proteases"/>
    <property type="match status" value="1"/>
</dbReference>
<proteinExistence type="predicted"/>
<evidence type="ECO:0008006" key="3">
    <source>
        <dbReference type="Google" id="ProtNLM"/>
    </source>
</evidence>